<feature type="repeat" description="TPR" evidence="3">
    <location>
        <begin position="36"/>
        <end position="69"/>
    </location>
</feature>
<dbReference type="PANTHER" id="PTHR44943">
    <property type="entry name" value="CELLULOSE SYNTHASE OPERON PROTEIN C"/>
    <property type="match status" value="1"/>
</dbReference>
<dbReference type="PROSITE" id="PS50293">
    <property type="entry name" value="TPR_REGION"/>
    <property type="match status" value="1"/>
</dbReference>
<dbReference type="Proteomes" id="UP000612362">
    <property type="component" value="Unassembled WGS sequence"/>
</dbReference>
<protein>
    <recommendedName>
        <fullName evidence="6">Tetratricopeptide repeat protein</fullName>
    </recommendedName>
</protein>
<feature type="repeat" description="TPR" evidence="3">
    <location>
        <begin position="279"/>
        <end position="312"/>
    </location>
</feature>
<dbReference type="InterPro" id="IPR011990">
    <property type="entry name" value="TPR-like_helical_dom_sf"/>
</dbReference>
<accession>A0A8J3MWQ8</accession>
<sequence length="358" mass="40518">MESPAFQKGVSLFNNHQFTQALAAFDQVINANPQDLAAYFNKAKTLEQLGRKEEALHVYDQCIQLDPTYNGVYYEKGVLLSALNRIEEALQAYEQSLHIQPDHASTYYNIACIFGRYGRSAEALDFLDTTLQLDPRHSKAHYNRGGVLFDLGRYQEALEDFDQALYIDPSNLYALEEKGNTLLALQYYEAALDVYKKILQVQPAKNSVIHNMQAAQHVLDNTPKDTAISNPVIVDESYNTMIKSLMNQKRYREALDQLEGIIALSTRQFPDPLYKAQFPSIYFNKGICLSQLERYPEALAAFEQVLRIQPGNTPALEAKAHILAYLHYDEAALSICHQLLLTDPGNQAMIQLISRISS</sequence>
<feature type="repeat" description="TPR" evidence="3">
    <location>
        <begin position="70"/>
        <end position="103"/>
    </location>
</feature>
<organism evidence="4 5">
    <name type="scientific">Ktedonospora formicarum</name>
    <dbReference type="NCBI Taxonomy" id="2778364"/>
    <lineage>
        <taxon>Bacteria</taxon>
        <taxon>Bacillati</taxon>
        <taxon>Chloroflexota</taxon>
        <taxon>Ktedonobacteria</taxon>
        <taxon>Ktedonobacterales</taxon>
        <taxon>Ktedonobacteraceae</taxon>
        <taxon>Ktedonospora</taxon>
    </lineage>
</organism>
<dbReference type="Pfam" id="PF13432">
    <property type="entry name" value="TPR_16"/>
    <property type="match status" value="1"/>
</dbReference>
<dbReference type="InterPro" id="IPR051685">
    <property type="entry name" value="Ycf3/AcsC/BcsC/TPR_MFPF"/>
</dbReference>
<dbReference type="Gene3D" id="1.25.40.10">
    <property type="entry name" value="Tetratricopeptide repeat domain"/>
    <property type="match status" value="4"/>
</dbReference>
<proteinExistence type="predicted"/>
<dbReference type="AlphaFoldDB" id="A0A8J3MWQ8"/>
<dbReference type="InterPro" id="IPR019734">
    <property type="entry name" value="TPR_rpt"/>
</dbReference>
<evidence type="ECO:0000313" key="4">
    <source>
        <dbReference type="EMBL" id="GHO47840.1"/>
    </source>
</evidence>
<reference evidence="4" key="1">
    <citation type="submission" date="2020-10" db="EMBL/GenBank/DDBJ databases">
        <title>Taxonomic study of unclassified bacteria belonging to the class Ktedonobacteria.</title>
        <authorList>
            <person name="Yabe S."/>
            <person name="Wang C.M."/>
            <person name="Zheng Y."/>
            <person name="Sakai Y."/>
            <person name="Cavaletti L."/>
            <person name="Monciardini P."/>
            <person name="Donadio S."/>
        </authorList>
    </citation>
    <scope>NUCLEOTIDE SEQUENCE</scope>
    <source>
        <strain evidence="4">SOSP1-1</strain>
    </source>
</reference>
<dbReference type="SUPFAM" id="SSF48452">
    <property type="entry name" value="TPR-like"/>
    <property type="match status" value="1"/>
</dbReference>
<keyword evidence="2 3" id="KW-0802">TPR repeat</keyword>
<feature type="repeat" description="TPR" evidence="3">
    <location>
        <begin position="138"/>
        <end position="171"/>
    </location>
</feature>
<gene>
    <name evidence="4" type="ORF">KSX_60030</name>
</gene>
<evidence type="ECO:0000256" key="2">
    <source>
        <dbReference type="ARBA" id="ARBA00022803"/>
    </source>
</evidence>
<dbReference type="PANTHER" id="PTHR44943:SF8">
    <property type="entry name" value="TPR REPEAT-CONTAINING PROTEIN MJ0263"/>
    <property type="match status" value="1"/>
</dbReference>
<dbReference type="SMART" id="SM00028">
    <property type="entry name" value="TPR"/>
    <property type="match status" value="7"/>
</dbReference>
<evidence type="ECO:0000313" key="5">
    <source>
        <dbReference type="Proteomes" id="UP000612362"/>
    </source>
</evidence>
<dbReference type="SUPFAM" id="SSF48439">
    <property type="entry name" value="Protein prenylyltransferase"/>
    <property type="match status" value="1"/>
</dbReference>
<dbReference type="RefSeq" id="WP_220197072.1">
    <property type="nucleotide sequence ID" value="NZ_BNJF01000003.1"/>
</dbReference>
<dbReference type="EMBL" id="BNJF01000003">
    <property type="protein sequence ID" value="GHO47840.1"/>
    <property type="molecule type" value="Genomic_DNA"/>
</dbReference>
<evidence type="ECO:0000256" key="1">
    <source>
        <dbReference type="ARBA" id="ARBA00022737"/>
    </source>
</evidence>
<dbReference type="Pfam" id="PF00515">
    <property type="entry name" value="TPR_1"/>
    <property type="match status" value="2"/>
</dbReference>
<evidence type="ECO:0008006" key="6">
    <source>
        <dbReference type="Google" id="ProtNLM"/>
    </source>
</evidence>
<evidence type="ECO:0000256" key="3">
    <source>
        <dbReference type="PROSITE-ProRule" id="PRU00339"/>
    </source>
</evidence>
<feature type="repeat" description="TPR" evidence="3">
    <location>
        <begin position="172"/>
        <end position="205"/>
    </location>
</feature>
<feature type="repeat" description="TPR" evidence="3">
    <location>
        <begin position="104"/>
        <end position="137"/>
    </location>
</feature>
<dbReference type="PROSITE" id="PS50005">
    <property type="entry name" value="TPR"/>
    <property type="match status" value="6"/>
</dbReference>
<comment type="caution">
    <text evidence="4">The sequence shown here is derived from an EMBL/GenBank/DDBJ whole genome shotgun (WGS) entry which is preliminary data.</text>
</comment>
<keyword evidence="1" id="KW-0677">Repeat</keyword>
<dbReference type="Pfam" id="PF13181">
    <property type="entry name" value="TPR_8"/>
    <property type="match status" value="2"/>
</dbReference>
<name>A0A8J3MWQ8_9CHLR</name>
<keyword evidence="5" id="KW-1185">Reference proteome</keyword>